<dbReference type="GO" id="GO:0046657">
    <property type="term" value="P:folic acid catabolic process"/>
    <property type="evidence" value="ECO:0007669"/>
    <property type="project" value="TreeGrafter"/>
</dbReference>
<dbReference type="SUPFAM" id="SSF53187">
    <property type="entry name" value="Zn-dependent exopeptidases"/>
    <property type="match status" value="1"/>
</dbReference>
<dbReference type="PANTHER" id="PTHR30575">
    <property type="entry name" value="PEPTIDASE M20"/>
    <property type="match status" value="1"/>
</dbReference>
<dbReference type="FunCoup" id="A0A0D2JCA9">
    <property type="interactions" value="181"/>
</dbReference>
<dbReference type="InterPro" id="IPR052030">
    <property type="entry name" value="Peptidase_M20/M20A_hydrolases"/>
</dbReference>
<feature type="domain" description="Peptidase M20 dimerisation" evidence="3">
    <location>
        <begin position="168"/>
        <end position="262"/>
    </location>
</feature>
<comment type="caution">
    <text evidence="4">The sequence shown here is derived from an EMBL/GenBank/DDBJ whole genome shotgun (WGS) entry which is preliminary data.</text>
</comment>
<reference evidence="4 5" key="1">
    <citation type="submission" date="2013-11" db="EMBL/GenBank/DDBJ databases">
        <title>Metagenomic analysis of a methanogenic consortium involved in long chain n-alkane degradation.</title>
        <authorList>
            <person name="Davidova I.A."/>
            <person name="Callaghan A.V."/>
            <person name="Wawrik B."/>
            <person name="Pruitt S."/>
            <person name="Marks C."/>
            <person name="Duncan K.E."/>
            <person name="Suflita J.M."/>
        </authorList>
    </citation>
    <scope>NUCLEOTIDE SEQUENCE [LARGE SCALE GENOMIC DNA]</scope>
    <source>
        <strain evidence="4 5">SPR</strain>
    </source>
</reference>
<dbReference type="InterPro" id="IPR017144">
    <property type="entry name" value="Xaa-Arg_dipeptidase"/>
</dbReference>
<dbReference type="PATRIC" id="fig|1429043.3.peg.10"/>
<dbReference type="GO" id="GO:0071713">
    <property type="term" value="F:para-aminobenzoyl-glutamate hydrolase activity"/>
    <property type="evidence" value="ECO:0007669"/>
    <property type="project" value="TreeGrafter"/>
</dbReference>
<sequence>MDDFKSRIREQVENLAPELEDISRKMYDNPECAYEERESSRLAAQFLEGHGFDVELGAGKVETAFLAKPKGAKPTEPKIAFLAEYDALPKIGHGCGHNLIACATLGAAAALLEVRPDLAGSFMVVGTPAEEGGGGKALLAEAGIFEGVSASFMFHPGQTYHLGSGSLGRIKARVEFFGQSSHAAATPEKGVNALDAVVLAYNNISALRQQLPSDVRIHGIIENGGEAPNVIPDYTSSLYYIRTINKEYLDILFKKFQDCCQGAALATGCRAEVKVLGPSLDPMKRNRALEEAWKNNMKPLGLEPDYSEIGIGSTDLGNVSQLMPVVQPYLPICGAETSFHTVEFAEATQSDKGKKAVMDAAKLLAMTALDYLASEELQEKAAREFNGA</sequence>
<accession>A0A0D2JCA9</accession>
<comment type="similarity">
    <text evidence="2">Belongs to the peptidase M20A family.</text>
</comment>
<dbReference type="Gene3D" id="3.40.630.10">
    <property type="entry name" value="Zn peptidases"/>
    <property type="match status" value="1"/>
</dbReference>
<evidence type="ECO:0000256" key="1">
    <source>
        <dbReference type="ARBA" id="ARBA00022801"/>
    </source>
</evidence>
<dbReference type="InParanoid" id="A0A0D2JCA9"/>
<dbReference type="InterPro" id="IPR002933">
    <property type="entry name" value="Peptidase_M20"/>
</dbReference>
<organism evidence="4 5">
    <name type="scientific">Dethiosulfatarculus sandiegensis</name>
    <dbReference type="NCBI Taxonomy" id="1429043"/>
    <lineage>
        <taxon>Bacteria</taxon>
        <taxon>Pseudomonadati</taxon>
        <taxon>Thermodesulfobacteriota</taxon>
        <taxon>Desulfarculia</taxon>
        <taxon>Desulfarculales</taxon>
        <taxon>Desulfarculaceae</taxon>
        <taxon>Dethiosulfatarculus</taxon>
    </lineage>
</organism>
<dbReference type="Gene3D" id="3.30.70.360">
    <property type="match status" value="1"/>
</dbReference>
<dbReference type="InterPro" id="IPR036264">
    <property type="entry name" value="Bact_exopeptidase_dim_dom"/>
</dbReference>
<dbReference type="AlphaFoldDB" id="A0A0D2JCA9"/>
<proteinExistence type="inferred from homology"/>
<dbReference type="InterPro" id="IPR011650">
    <property type="entry name" value="Peptidase_M20_dimer"/>
</dbReference>
<dbReference type="FunFam" id="3.30.70.360:FF:000004">
    <property type="entry name" value="Peptidase M20 domain-containing protein 2"/>
    <property type="match status" value="1"/>
</dbReference>
<dbReference type="InterPro" id="IPR017439">
    <property type="entry name" value="Amidohydrolase"/>
</dbReference>
<evidence type="ECO:0000313" key="5">
    <source>
        <dbReference type="Proteomes" id="UP000032233"/>
    </source>
</evidence>
<keyword evidence="5" id="KW-1185">Reference proteome</keyword>
<keyword evidence="1 4" id="KW-0378">Hydrolase</keyword>
<dbReference type="NCBIfam" id="TIGR01891">
    <property type="entry name" value="amidohydrolases"/>
    <property type="match status" value="1"/>
</dbReference>
<evidence type="ECO:0000259" key="3">
    <source>
        <dbReference type="Pfam" id="PF07687"/>
    </source>
</evidence>
<dbReference type="CDD" id="cd03887">
    <property type="entry name" value="M20_Acy1L2"/>
    <property type="match status" value="1"/>
</dbReference>
<evidence type="ECO:0000256" key="2">
    <source>
        <dbReference type="PIRNR" id="PIRNR037226"/>
    </source>
</evidence>
<dbReference type="PIRSF" id="PIRSF037226">
    <property type="entry name" value="Amidohydrolase_ACY1L2_prd"/>
    <property type="match status" value="1"/>
</dbReference>
<dbReference type="GO" id="GO:0016805">
    <property type="term" value="F:dipeptidase activity"/>
    <property type="evidence" value="ECO:0007669"/>
    <property type="project" value="InterPro"/>
</dbReference>
<dbReference type="SUPFAM" id="SSF55031">
    <property type="entry name" value="Bacterial exopeptidase dimerisation domain"/>
    <property type="match status" value="1"/>
</dbReference>
<dbReference type="STRING" id="1429043.X474_00050"/>
<dbReference type="PANTHER" id="PTHR30575:SF0">
    <property type="entry name" value="XAA-ARG DIPEPTIDASE"/>
    <property type="match status" value="1"/>
</dbReference>
<dbReference type="Pfam" id="PF01546">
    <property type="entry name" value="Peptidase_M20"/>
    <property type="match status" value="1"/>
</dbReference>
<dbReference type="Pfam" id="PF07687">
    <property type="entry name" value="M20_dimer"/>
    <property type="match status" value="1"/>
</dbReference>
<dbReference type="EMBL" id="AZAC01000001">
    <property type="protein sequence ID" value="KIX15779.1"/>
    <property type="molecule type" value="Genomic_DNA"/>
</dbReference>
<dbReference type="Proteomes" id="UP000032233">
    <property type="component" value="Unassembled WGS sequence"/>
</dbReference>
<protein>
    <recommendedName>
        <fullName evidence="2">Peptidase M20 domain-containing protein 2</fullName>
    </recommendedName>
</protein>
<name>A0A0D2JCA9_9BACT</name>
<dbReference type="GO" id="GO:0005737">
    <property type="term" value="C:cytoplasm"/>
    <property type="evidence" value="ECO:0007669"/>
    <property type="project" value="TreeGrafter"/>
</dbReference>
<evidence type="ECO:0000313" key="4">
    <source>
        <dbReference type="EMBL" id="KIX15779.1"/>
    </source>
</evidence>
<gene>
    <name evidence="4" type="ORF">X474_00050</name>
</gene>